<dbReference type="GO" id="GO:0005737">
    <property type="term" value="C:cytoplasm"/>
    <property type="evidence" value="ECO:0007669"/>
    <property type="project" value="UniProtKB-ARBA"/>
</dbReference>
<evidence type="ECO:0000256" key="8">
    <source>
        <dbReference type="ARBA" id="ARBA00023136"/>
    </source>
</evidence>
<sequence>MAPQWLKMIGGRHNVPAIPAQQEVSAEEDAGFWSQIWFSWLSPLMSAGFKRHLEHNDIWTVPSARLIRMLEPRLHDSFGEKILDRRRLPLLRALYDIFKFDFWLGALCQFFVSTLQVLTPFTLRFLINWVQSAYYPVDGVPVSSSVATGIGYVIAISAMQILQNFASTQFYYRGMLLGGQIRSALIALAFSKSLKLSNRAKAGGKPETGEVDASPWRVDAKGWPNGRVMNLISTDTARVEQAIAIFHLGWLSVYQIVLTVALLVYNLGWPALTGAAILVFGLAAVTYATRPLVASRARINKFTDQRVTLTQEIFQGIRFVKYFSWECYFLGRLKGIRASETRAVQVMHLIRCAVGGLAQFLPVLAIMVTFIVYAVVFGHLDAAVVFSSLAMLNLLRVPTNWLPVAIGLALDAFQSLKRLEDYYLAEEIPSQSEHDSDLGPAVQLSHAFFTWENLPVEEEVHKKGGKTAMRSLGKVFNAGRALEKSPKSHGKDTEKQDQEKPFCLSDLSFEYQRNELVGIIGSVGSGKTSLLSALAGDMRQTGGDLRFGANRAYCPQYAWIQNATVRDNIIFGKAFDQQLYSDVLQACALIPDMQALPDGDMTEIGERGVTLSGGQKQRINIARAVYSDADVVLLDDPLSAVDSHVGKHIFNEAICGLLRSKCRFLATHHLHLLSRFDKIIWMVDGRIAASGTYEELMSTTPAFRDLMTSRGHDQQNRDDIDETTPEGKAETGENQADDGSKLDVKKLIQEETKIIDSVPLSVYVSWLRASGSLWNSVVMLVGQSLFRTSSIIGGLWLSWWVQNKFDLTRDQYISVYVGLSLIQIILLFSSSLATCLICIKSSKVMSNNALWQTLRAPITVFDTTPLGRMIYRFTIDIDVLDNNMVVAVQQLLINGSALLGSYLLIVVYFYYFVIALVLGAFMLWWCISYYRSSARELRRHHLTLDGVAFARFNEALIGAACIRAYDREQQFVKVLHDAIDNMNSAYYLTFASHNWLSVRLDIIGTLLSFVTGILVVTNSLAVSPSISGLLLTYSMAMVGTIQTVVKYLVEINNSMSNMERLYKYTNSLDQEAPLDGAPVRPTWPEHGAIQYEAVKMRYREDLPLVIDGFSLQISGGEKIGIVGRTGAGKSTILSTLFRLTEVSGGSITIDGFDIGKIGLHRLRSSLAIIPQDPTLFQGNIRSNLDPFNKHTDLELWDALRQAHLNPDRFPTKHDKGVLKSDAEAENSGSGADEVREAHVTLDAPVEAEGLNFSLGQRQLIALARALLRDTKIVLVDEGTSSVDPETDARVQETLATGLEGKTLIAIAHRLRTVIQYDRVCVMDKGQIVELDAPLDLWDRGGIFRSMCDSNRITRDMFIRK</sequence>
<evidence type="ECO:0000313" key="14">
    <source>
        <dbReference type="Proteomes" id="UP000887226"/>
    </source>
</evidence>
<reference evidence="13" key="1">
    <citation type="journal article" date="2021" name="IMA Fungus">
        <title>Genomic characterization of three marine fungi, including Emericellopsis atlantica sp. nov. with signatures of a generalist lifestyle and marine biomass degradation.</title>
        <authorList>
            <person name="Hagestad O.C."/>
            <person name="Hou L."/>
            <person name="Andersen J.H."/>
            <person name="Hansen E.H."/>
            <person name="Altermark B."/>
            <person name="Li C."/>
            <person name="Kuhnert E."/>
            <person name="Cox R.J."/>
            <person name="Crous P.W."/>
            <person name="Spatafora J.W."/>
            <person name="Lail K."/>
            <person name="Amirebrahimi M."/>
            <person name="Lipzen A."/>
            <person name="Pangilinan J."/>
            <person name="Andreopoulos W."/>
            <person name="Hayes R.D."/>
            <person name="Ng V."/>
            <person name="Grigoriev I.V."/>
            <person name="Jackson S.A."/>
            <person name="Sutton T.D.S."/>
            <person name="Dobson A.D.W."/>
            <person name="Rama T."/>
        </authorList>
    </citation>
    <scope>NUCLEOTIDE SEQUENCE</scope>
    <source>
        <strain evidence="13">TRa3180A</strain>
    </source>
</reference>
<feature type="transmembrane region" description="Helical" evidence="10">
    <location>
        <begin position="1028"/>
        <end position="1049"/>
    </location>
</feature>
<feature type="domain" description="ABC transporter" evidence="11">
    <location>
        <begin position="1089"/>
        <end position="1349"/>
    </location>
</feature>
<dbReference type="PROSITE" id="PS00211">
    <property type="entry name" value="ABC_TRANSPORTER_1"/>
    <property type="match status" value="2"/>
</dbReference>
<evidence type="ECO:0000256" key="4">
    <source>
        <dbReference type="ARBA" id="ARBA00022737"/>
    </source>
</evidence>
<evidence type="ECO:0000256" key="7">
    <source>
        <dbReference type="ARBA" id="ARBA00022989"/>
    </source>
</evidence>
<dbReference type="InterPro" id="IPR003439">
    <property type="entry name" value="ABC_transporter-like_ATP-bd"/>
</dbReference>
<feature type="transmembrane region" description="Helical" evidence="10">
    <location>
        <begin position="139"/>
        <end position="158"/>
    </location>
</feature>
<dbReference type="InterPro" id="IPR003593">
    <property type="entry name" value="AAA+_ATPase"/>
</dbReference>
<dbReference type="PROSITE" id="PS50893">
    <property type="entry name" value="ABC_TRANSPORTER_2"/>
    <property type="match status" value="2"/>
</dbReference>
<feature type="transmembrane region" description="Helical" evidence="10">
    <location>
        <begin position="271"/>
        <end position="289"/>
    </location>
</feature>
<dbReference type="OrthoDB" id="6500128at2759"/>
<proteinExistence type="predicted"/>
<evidence type="ECO:0000256" key="6">
    <source>
        <dbReference type="ARBA" id="ARBA00022840"/>
    </source>
</evidence>
<evidence type="ECO:0000256" key="3">
    <source>
        <dbReference type="ARBA" id="ARBA00022692"/>
    </source>
</evidence>
<feature type="region of interest" description="Disordered" evidence="9">
    <location>
        <begin position="710"/>
        <end position="738"/>
    </location>
</feature>
<dbReference type="InterPro" id="IPR011527">
    <property type="entry name" value="ABC1_TM_dom"/>
</dbReference>
<evidence type="ECO:0000256" key="2">
    <source>
        <dbReference type="ARBA" id="ARBA00022448"/>
    </source>
</evidence>
<dbReference type="Proteomes" id="UP000887226">
    <property type="component" value="Unassembled WGS sequence"/>
</dbReference>
<dbReference type="SMART" id="SM00382">
    <property type="entry name" value="AAA"/>
    <property type="match status" value="2"/>
</dbReference>
<dbReference type="FunFam" id="3.40.50.300:FF:000565">
    <property type="entry name" value="ABC bile acid transporter"/>
    <property type="match status" value="1"/>
</dbReference>
<dbReference type="GO" id="GO:0005524">
    <property type="term" value="F:ATP binding"/>
    <property type="evidence" value="ECO:0007669"/>
    <property type="project" value="UniProtKB-KW"/>
</dbReference>
<keyword evidence="4" id="KW-0677">Repeat</keyword>
<keyword evidence="5" id="KW-0547">Nucleotide-binding</keyword>
<evidence type="ECO:0000313" key="13">
    <source>
        <dbReference type="EMBL" id="KAG9240676.1"/>
    </source>
</evidence>
<dbReference type="Gene3D" id="1.20.1560.10">
    <property type="entry name" value="ABC transporter type 1, transmembrane domain"/>
    <property type="match status" value="2"/>
</dbReference>
<keyword evidence="8 10" id="KW-0472">Membrane</keyword>
<dbReference type="Gene3D" id="3.40.50.300">
    <property type="entry name" value="P-loop containing nucleotide triphosphate hydrolases"/>
    <property type="match status" value="2"/>
</dbReference>
<evidence type="ECO:0000256" key="9">
    <source>
        <dbReference type="SAM" id="MobiDB-lite"/>
    </source>
</evidence>
<keyword evidence="3 10" id="KW-0812">Transmembrane</keyword>
<dbReference type="EMBL" id="MU254374">
    <property type="protein sequence ID" value="KAG9240676.1"/>
    <property type="molecule type" value="Genomic_DNA"/>
</dbReference>
<keyword evidence="2" id="KW-0813">Transport</keyword>
<keyword evidence="7 10" id="KW-1133">Transmembrane helix</keyword>
<feature type="transmembrane region" description="Helical" evidence="10">
    <location>
        <begin position="242"/>
        <end position="265"/>
    </location>
</feature>
<dbReference type="PANTHER" id="PTHR24223">
    <property type="entry name" value="ATP-BINDING CASSETTE SUB-FAMILY C"/>
    <property type="match status" value="1"/>
</dbReference>
<feature type="transmembrane region" description="Helical" evidence="10">
    <location>
        <begin position="813"/>
        <end position="839"/>
    </location>
</feature>
<feature type="transmembrane region" description="Helical" evidence="10">
    <location>
        <begin position="352"/>
        <end position="376"/>
    </location>
</feature>
<feature type="compositionally biased region" description="Basic and acidic residues" evidence="9">
    <location>
        <begin position="1210"/>
        <end position="1222"/>
    </location>
</feature>
<protein>
    <submittedName>
        <fullName evidence="13">Multidrug resistance-associated protein</fullName>
    </submittedName>
</protein>
<dbReference type="InterPro" id="IPR050173">
    <property type="entry name" value="ABC_transporter_C-like"/>
</dbReference>
<feature type="transmembrane region" description="Helical" evidence="10">
    <location>
        <begin position="777"/>
        <end position="801"/>
    </location>
</feature>
<dbReference type="GO" id="GO:0016020">
    <property type="term" value="C:membrane"/>
    <property type="evidence" value="ECO:0007669"/>
    <property type="project" value="UniProtKB-SubCell"/>
</dbReference>
<dbReference type="GO" id="GO:0140359">
    <property type="term" value="F:ABC-type transporter activity"/>
    <property type="evidence" value="ECO:0007669"/>
    <property type="project" value="InterPro"/>
</dbReference>
<dbReference type="InterPro" id="IPR017871">
    <property type="entry name" value="ABC_transporter-like_CS"/>
</dbReference>
<keyword evidence="6" id="KW-0067">ATP-binding</keyword>
<dbReference type="Pfam" id="PF00005">
    <property type="entry name" value="ABC_tran"/>
    <property type="match status" value="2"/>
</dbReference>
<comment type="caution">
    <text evidence="13">The sequence shown here is derived from an EMBL/GenBank/DDBJ whole genome shotgun (WGS) entry which is preliminary data.</text>
</comment>
<dbReference type="Pfam" id="PF00664">
    <property type="entry name" value="ABC_membrane"/>
    <property type="match status" value="2"/>
</dbReference>
<feature type="transmembrane region" description="Helical" evidence="10">
    <location>
        <begin position="909"/>
        <end position="930"/>
    </location>
</feature>
<evidence type="ECO:0000259" key="12">
    <source>
        <dbReference type="PROSITE" id="PS50929"/>
    </source>
</evidence>
<name>A0A9P8CCW7_9HELO</name>
<feature type="transmembrane region" description="Helical" evidence="10">
    <location>
        <begin position="1002"/>
        <end position="1022"/>
    </location>
</feature>
<dbReference type="CDD" id="cd18597">
    <property type="entry name" value="ABC_6TM_YOR1_D1_like"/>
    <property type="match status" value="1"/>
</dbReference>
<evidence type="ECO:0000256" key="1">
    <source>
        <dbReference type="ARBA" id="ARBA00004141"/>
    </source>
</evidence>
<dbReference type="SUPFAM" id="SSF52540">
    <property type="entry name" value="P-loop containing nucleoside triphosphate hydrolases"/>
    <property type="match status" value="2"/>
</dbReference>
<dbReference type="GO" id="GO:0016887">
    <property type="term" value="F:ATP hydrolysis activity"/>
    <property type="evidence" value="ECO:0007669"/>
    <property type="project" value="InterPro"/>
</dbReference>
<dbReference type="CDD" id="cd03250">
    <property type="entry name" value="ABCC_MRP_domain1"/>
    <property type="match status" value="1"/>
</dbReference>
<keyword evidence="14" id="KW-1185">Reference proteome</keyword>
<organism evidence="13 14">
    <name type="scientific">Calycina marina</name>
    <dbReference type="NCBI Taxonomy" id="1763456"/>
    <lineage>
        <taxon>Eukaryota</taxon>
        <taxon>Fungi</taxon>
        <taxon>Dikarya</taxon>
        <taxon>Ascomycota</taxon>
        <taxon>Pezizomycotina</taxon>
        <taxon>Leotiomycetes</taxon>
        <taxon>Helotiales</taxon>
        <taxon>Pezizellaceae</taxon>
        <taxon>Calycina</taxon>
    </lineage>
</organism>
<dbReference type="PROSITE" id="PS50929">
    <property type="entry name" value="ABC_TM1F"/>
    <property type="match status" value="2"/>
</dbReference>
<feature type="domain" description="ABC transmembrane type-1" evidence="12">
    <location>
        <begin position="103"/>
        <end position="411"/>
    </location>
</feature>
<dbReference type="FunFam" id="3.40.50.300:FF:000997">
    <property type="entry name" value="Multidrug resistance-associated protein 1"/>
    <property type="match status" value="1"/>
</dbReference>
<evidence type="ECO:0000259" key="11">
    <source>
        <dbReference type="PROSITE" id="PS50893"/>
    </source>
</evidence>
<dbReference type="CDD" id="cd03244">
    <property type="entry name" value="ABCC_MRP_domain2"/>
    <property type="match status" value="1"/>
</dbReference>
<feature type="domain" description="ABC transporter" evidence="11">
    <location>
        <begin position="488"/>
        <end position="709"/>
    </location>
</feature>
<dbReference type="SUPFAM" id="SSF90123">
    <property type="entry name" value="ABC transporter transmembrane region"/>
    <property type="match status" value="2"/>
</dbReference>
<feature type="region of interest" description="Disordered" evidence="9">
    <location>
        <begin position="1210"/>
        <end position="1233"/>
    </location>
</feature>
<dbReference type="PANTHER" id="PTHR24223:SF464">
    <property type="entry name" value="ABC-TYPE TRANSPORTER CICA"/>
    <property type="match status" value="1"/>
</dbReference>
<evidence type="ECO:0000256" key="5">
    <source>
        <dbReference type="ARBA" id="ARBA00022741"/>
    </source>
</evidence>
<feature type="transmembrane region" description="Helical" evidence="10">
    <location>
        <begin position="102"/>
        <end position="127"/>
    </location>
</feature>
<dbReference type="InterPro" id="IPR027417">
    <property type="entry name" value="P-loop_NTPase"/>
</dbReference>
<dbReference type="FunFam" id="1.20.1560.10:FF:000013">
    <property type="entry name" value="ABC transporter C family member 2"/>
    <property type="match status" value="1"/>
</dbReference>
<dbReference type="InterPro" id="IPR036640">
    <property type="entry name" value="ABC1_TM_sf"/>
</dbReference>
<dbReference type="CDD" id="cd18606">
    <property type="entry name" value="ABC_6TM_YOR1_D2_like"/>
    <property type="match status" value="1"/>
</dbReference>
<comment type="subcellular location">
    <subcellularLocation>
        <location evidence="1">Membrane</location>
        <topology evidence="1">Multi-pass membrane protein</topology>
    </subcellularLocation>
</comment>
<gene>
    <name evidence="13" type="ORF">BJ878DRAFT_524910</name>
</gene>
<evidence type="ECO:0000256" key="10">
    <source>
        <dbReference type="SAM" id="Phobius"/>
    </source>
</evidence>
<accession>A0A9P8CCW7</accession>
<feature type="domain" description="ABC transmembrane type-1" evidence="12">
    <location>
        <begin position="789"/>
        <end position="1053"/>
    </location>
</feature>